<dbReference type="GO" id="GO:0005524">
    <property type="term" value="F:ATP binding"/>
    <property type="evidence" value="ECO:0007669"/>
    <property type="project" value="UniProtKB-KW"/>
</dbReference>
<feature type="binding site" evidence="8">
    <location>
        <position position="369"/>
    </location>
    <ligand>
        <name>L-serine</name>
        <dbReference type="ChEBI" id="CHEBI:33384"/>
    </ligand>
</feature>
<keyword evidence="6" id="KW-0030">Aminoacyl-tRNA synthetase</keyword>
<feature type="domain" description="Aminoacyl-transfer RNA synthetases class-II family profile" evidence="10">
    <location>
        <begin position="127"/>
        <end position="395"/>
    </location>
</feature>
<dbReference type="PROSITE" id="PS50862">
    <property type="entry name" value="AA_TRNA_LIGASE_II"/>
    <property type="match status" value="1"/>
</dbReference>
<dbReference type="PRINTS" id="PR00981">
    <property type="entry name" value="TRNASYNTHSER"/>
</dbReference>
<sequence length="410" mass="46622">MVNINDLREHPEKYKKATADKQFDPKSVEIALEIDVTRRALINEVELLRASANKAAKEKDIKKGKDLKNKLKKLGPELSELEKKFANALLQIPNPALNDVKVGKNESGNEIVRKWGNPREFKFSSRNHWELGEELGIIDTKRGAKVSGARFFYLKGDGVLLERSLTQFAWEIIEKEGFLPIVPPVLITRKSMSGMGYLEHNGEEDMYVLDKDDLVLVGTSEQSIGPMHAGETFPLKELPVRYMGISTCFRREAGSYGKDTKGAFRVHQFNKVEMFSFVHPEDGDREHEFMLSIEEKLLQKLGIPYQVSKMCSGDLGASAARKYDLEGWFPGEKKYRELTSTSTTTDFQSRRLNIKFQEKGKTNYVHMLNGTAFSQRPILAILENFQNKDGSVDVPEVLQKWMGKGKIKRD</sequence>
<dbReference type="PANTHER" id="PTHR11778">
    <property type="entry name" value="SERYL-TRNA SYNTHETASE"/>
    <property type="match status" value="1"/>
</dbReference>
<keyword evidence="4 9" id="KW-0067">ATP-binding</keyword>
<evidence type="ECO:0000256" key="9">
    <source>
        <dbReference type="PIRSR" id="PIRSR001529-2"/>
    </source>
</evidence>
<evidence type="ECO:0000313" key="12">
    <source>
        <dbReference type="Proteomes" id="UP000034090"/>
    </source>
</evidence>
<dbReference type="InterPro" id="IPR015866">
    <property type="entry name" value="Ser-tRNA-synth_1_N"/>
</dbReference>
<evidence type="ECO:0000256" key="7">
    <source>
        <dbReference type="NCBIfam" id="TIGR00414"/>
    </source>
</evidence>
<dbReference type="STRING" id="1618578.UV74_C0013G0439"/>
<dbReference type="InterPro" id="IPR045864">
    <property type="entry name" value="aa-tRNA-synth_II/BPL/LPL"/>
</dbReference>
<reference evidence="11 12" key="1">
    <citation type="journal article" date="2015" name="Nature">
        <title>rRNA introns, odd ribosomes, and small enigmatic genomes across a large radiation of phyla.</title>
        <authorList>
            <person name="Brown C.T."/>
            <person name="Hug L.A."/>
            <person name="Thomas B.C."/>
            <person name="Sharon I."/>
            <person name="Castelle C.J."/>
            <person name="Singh A."/>
            <person name="Wilkins M.J."/>
            <person name="Williams K.H."/>
            <person name="Banfield J.F."/>
        </authorList>
    </citation>
    <scope>NUCLEOTIDE SEQUENCE [LARGE SCALE GENOMIC DNA]</scope>
</reference>
<dbReference type="GO" id="GO:0005737">
    <property type="term" value="C:cytoplasm"/>
    <property type="evidence" value="ECO:0007669"/>
    <property type="project" value="UniProtKB-UniRule"/>
</dbReference>
<accession>A0A0G1DIB3</accession>
<evidence type="ECO:0000313" key="11">
    <source>
        <dbReference type="EMBL" id="KKS97317.1"/>
    </source>
</evidence>
<feature type="site" description="Important for serine binding" evidence="8">
    <location>
        <position position="371"/>
    </location>
</feature>
<dbReference type="InterPro" id="IPR010978">
    <property type="entry name" value="tRNA-bd_arm"/>
</dbReference>
<feature type="binding site" evidence="9">
    <location>
        <begin position="337"/>
        <end position="340"/>
    </location>
    <ligand>
        <name>ATP</name>
        <dbReference type="ChEBI" id="CHEBI:30616"/>
    </ligand>
</feature>
<dbReference type="AlphaFoldDB" id="A0A0G1DIB3"/>
<dbReference type="InterPro" id="IPR002314">
    <property type="entry name" value="aa-tRNA-synt_IIb"/>
</dbReference>
<feature type="binding site" evidence="8">
    <location>
        <position position="219"/>
    </location>
    <ligand>
        <name>L-serine</name>
        <dbReference type="ChEBI" id="CHEBI:33384"/>
    </ligand>
</feature>
<evidence type="ECO:0000256" key="3">
    <source>
        <dbReference type="ARBA" id="ARBA00022741"/>
    </source>
</evidence>
<evidence type="ECO:0000256" key="5">
    <source>
        <dbReference type="ARBA" id="ARBA00022917"/>
    </source>
</evidence>
<dbReference type="SUPFAM" id="SSF46589">
    <property type="entry name" value="tRNA-binding arm"/>
    <property type="match status" value="1"/>
</dbReference>
<dbReference type="CDD" id="cd00770">
    <property type="entry name" value="SerRS_core"/>
    <property type="match status" value="1"/>
</dbReference>
<dbReference type="PATRIC" id="fig|1618578.3.peg.791"/>
<dbReference type="InterPro" id="IPR033729">
    <property type="entry name" value="SerRS_core"/>
</dbReference>
<dbReference type="EMBL" id="LCFQ01000013">
    <property type="protein sequence ID" value="KKS97317.1"/>
    <property type="molecule type" value="Genomic_DNA"/>
</dbReference>
<gene>
    <name evidence="11" type="ORF">UV74_C0013G0439</name>
</gene>
<keyword evidence="2 11" id="KW-0436">Ligase</keyword>
<dbReference type="InterPro" id="IPR042103">
    <property type="entry name" value="SerRS_1_N_sf"/>
</dbReference>
<feature type="binding site" evidence="8">
    <location>
        <position position="273"/>
    </location>
    <ligand>
        <name>L-serine</name>
        <dbReference type="ChEBI" id="CHEBI:33384"/>
    </ligand>
</feature>
<name>A0A0G1DIB3_9BACT</name>
<evidence type="ECO:0000259" key="10">
    <source>
        <dbReference type="PROSITE" id="PS50862"/>
    </source>
</evidence>
<dbReference type="PIRSF" id="PIRSF001529">
    <property type="entry name" value="Ser-tRNA-synth_IIa"/>
    <property type="match status" value="1"/>
</dbReference>
<protein>
    <recommendedName>
        <fullName evidence="1 7">Serine--tRNA ligase</fullName>
        <ecNumber evidence="1 7">6.1.1.11</ecNumber>
    </recommendedName>
</protein>
<dbReference type="GO" id="GO:0006434">
    <property type="term" value="P:seryl-tRNA aminoacylation"/>
    <property type="evidence" value="ECO:0007669"/>
    <property type="project" value="UniProtKB-UniRule"/>
</dbReference>
<dbReference type="GO" id="GO:0004828">
    <property type="term" value="F:serine-tRNA ligase activity"/>
    <property type="evidence" value="ECO:0007669"/>
    <property type="project" value="UniProtKB-UniRule"/>
</dbReference>
<proteinExistence type="predicted"/>
<dbReference type="InterPro" id="IPR006195">
    <property type="entry name" value="aa-tRNA-synth_II"/>
</dbReference>
<evidence type="ECO:0000256" key="4">
    <source>
        <dbReference type="ARBA" id="ARBA00022840"/>
    </source>
</evidence>
<evidence type="ECO:0000256" key="1">
    <source>
        <dbReference type="ARBA" id="ARBA00012840"/>
    </source>
</evidence>
<dbReference type="SUPFAM" id="SSF55681">
    <property type="entry name" value="Class II aaRS and biotin synthetases"/>
    <property type="match status" value="1"/>
</dbReference>
<evidence type="ECO:0000256" key="2">
    <source>
        <dbReference type="ARBA" id="ARBA00022598"/>
    </source>
</evidence>
<organism evidence="11 12">
    <name type="scientific">Candidatus Woesebacteria bacterium GW2011_GWB1_43_14</name>
    <dbReference type="NCBI Taxonomy" id="1618578"/>
    <lineage>
        <taxon>Bacteria</taxon>
        <taxon>Candidatus Woeseibacteriota</taxon>
    </lineage>
</organism>
<keyword evidence="5" id="KW-0648">Protein biosynthesis</keyword>
<keyword evidence="3" id="KW-0547">Nucleotide-binding</keyword>
<dbReference type="Gene3D" id="1.10.287.40">
    <property type="entry name" value="Serine-tRNA synthetase, tRNA binding domain"/>
    <property type="match status" value="1"/>
</dbReference>
<dbReference type="Pfam" id="PF00587">
    <property type="entry name" value="tRNA-synt_2b"/>
    <property type="match status" value="1"/>
</dbReference>
<dbReference type="EC" id="6.1.1.11" evidence="1 7"/>
<feature type="binding site" evidence="9">
    <location>
        <begin position="266"/>
        <end position="269"/>
    </location>
    <ligand>
        <name>ATP</name>
        <dbReference type="ChEBI" id="CHEBI:30616"/>
    </ligand>
</feature>
<dbReference type="InterPro" id="IPR002317">
    <property type="entry name" value="Ser-tRNA-ligase_type_1"/>
</dbReference>
<dbReference type="NCBIfam" id="TIGR00414">
    <property type="entry name" value="serS"/>
    <property type="match status" value="1"/>
</dbReference>
<dbReference type="Pfam" id="PF02403">
    <property type="entry name" value="Seryl_tRNA_N"/>
    <property type="match status" value="1"/>
</dbReference>
<evidence type="ECO:0000256" key="6">
    <source>
        <dbReference type="ARBA" id="ARBA00023146"/>
    </source>
</evidence>
<comment type="caution">
    <text evidence="11">The sequence shown here is derived from an EMBL/GenBank/DDBJ whole genome shotgun (WGS) entry which is preliminary data.</text>
</comment>
<dbReference type="Gene3D" id="3.30.930.10">
    <property type="entry name" value="Bira Bifunctional Protein, Domain 2"/>
    <property type="match status" value="1"/>
</dbReference>
<evidence type="ECO:0000256" key="8">
    <source>
        <dbReference type="PIRSR" id="PIRSR001529-1"/>
    </source>
</evidence>
<feature type="binding site" evidence="8">
    <location>
        <position position="250"/>
    </location>
    <ligand>
        <name>L-serine</name>
        <dbReference type="ChEBI" id="CHEBI:33384"/>
    </ligand>
</feature>
<feature type="binding site" evidence="9">
    <location>
        <begin position="250"/>
        <end position="252"/>
    </location>
    <ligand>
        <name>ATP</name>
        <dbReference type="ChEBI" id="CHEBI:30616"/>
    </ligand>
</feature>
<dbReference type="Proteomes" id="UP000034090">
    <property type="component" value="Unassembled WGS sequence"/>
</dbReference>